<dbReference type="Gene3D" id="3.30.40.10">
    <property type="entry name" value="Zinc/RING finger domain, C3HC4 (zinc finger)"/>
    <property type="match status" value="1"/>
</dbReference>
<feature type="region of interest" description="Disordered" evidence="5">
    <location>
        <begin position="179"/>
        <end position="218"/>
    </location>
</feature>
<evidence type="ECO:0000259" key="6">
    <source>
        <dbReference type="PROSITE" id="PS50178"/>
    </source>
</evidence>
<dbReference type="SMART" id="SM00064">
    <property type="entry name" value="FYVE"/>
    <property type="match status" value="1"/>
</dbReference>
<dbReference type="InterPro" id="IPR013083">
    <property type="entry name" value="Znf_RING/FYVE/PHD"/>
</dbReference>
<dbReference type="InterPro" id="IPR017455">
    <property type="entry name" value="Znf_FYVE-rel"/>
</dbReference>
<feature type="region of interest" description="Disordered" evidence="5">
    <location>
        <begin position="1"/>
        <end position="25"/>
    </location>
</feature>
<sequence length="237" mass="27125">MGNNPFENRKQPQQQQQPKKIQQRHHLPTTLSKNVAPGYNRGRNLGGYAYLYGKENMGKEADDAEVLFSGLATGPPSKDHWKPDSAAIKCSMACCPREFGLFERRHHCRKCGDIFCGTHCSHYIRLDQNSNFNLAGSASRVCDRCYEEYVRLLNKCKKADRNFEELEIYGHNSRHRDSGYYASSGSESGGSYENTDRYRSIRKDESDINKTKSRRPLATQCNEQVPAIPPDWTWSTF</sequence>
<evidence type="ECO:0000313" key="7">
    <source>
        <dbReference type="EMBL" id="CAG8485773.1"/>
    </source>
</evidence>
<name>A0A9N8WD67_9GLOM</name>
<proteinExistence type="predicted"/>
<keyword evidence="3" id="KW-0862">Zinc</keyword>
<feature type="compositionally biased region" description="Low complexity" evidence="5">
    <location>
        <begin position="11"/>
        <end position="20"/>
    </location>
</feature>
<dbReference type="OrthoDB" id="10018316at2759"/>
<feature type="compositionally biased region" description="Low complexity" evidence="5">
    <location>
        <begin position="179"/>
        <end position="193"/>
    </location>
</feature>
<dbReference type="CDD" id="cd15760">
    <property type="entry name" value="FYVE_scVPS27p_like"/>
    <property type="match status" value="1"/>
</dbReference>
<dbReference type="PANTHER" id="PTHR23164">
    <property type="entry name" value="EARLY ENDOSOME ANTIGEN 1"/>
    <property type="match status" value="1"/>
</dbReference>
<dbReference type="AlphaFoldDB" id="A0A9N8WD67"/>
<gene>
    <name evidence="7" type="ORF">AGERDE_LOCUS3477</name>
</gene>
<protein>
    <submittedName>
        <fullName evidence="7">13659_t:CDS:1</fullName>
    </submittedName>
</protein>
<dbReference type="InterPro" id="IPR000306">
    <property type="entry name" value="Znf_FYVE"/>
</dbReference>
<keyword evidence="8" id="KW-1185">Reference proteome</keyword>
<feature type="domain" description="FYVE-type" evidence="6">
    <location>
        <begin position="95"/>
        <end position="150"/>
    </location>
</feature>
<dbReference type="Pfam" id="PF01363">
    <property type="entry name" value="FYVE"/>
    <property type="match status" value="1"/>
</dbReference>
<dbReference type="SUPFAM" id="SSF57903">
    <property type="entry name" value="FYVE/PHD zinc finger"/>
    <property type="match status" value="1"/>
</dbReference>
<dbReference type="PANTHER" id="PTHR23164:SF30">
    <property type="entry name" value="EARLY ENDOSOME ANTIGEN 1"/>
    <property type="match status" value="1"/>
</dbReference>
<dbReference type="Proteomes" id="UP000789831">
    <property type="component" value="Unassembled WGS sequence"/>
</dbReference>
<feature type="compositionally biased region" description="Basic and acidic residues" evidence="5">
    <location>
        <begin position="194"/>
        <end position="210"/>
    </location>
</feature>
<comment type="caution">
    <text evidence="7">The sequence shown here is derived from an EMBL/GenBank/DDBJ whole genome shotgun (WGS) entry which is preliminary data.</text>
</comment>
<evidence type="ECO:0000256" key="2">
    <source>
        <dbReference type="ARBA" id="ARBA00022771"/>
    </source>
</evidence>
<dbReference type="PROSITE" id="PS50178">
    <property type="entry name" value="ZF_FYVE"/>
    <property type="match status" value="1"/>
</dbReference>
<dbReference type="InterPro" id="IPR011011">
    <property type="entry name" value="Znf_FYVE_PHD"/>
</dbReference>
<organism evidence="7 8">
    <name type="scientific">Ambispora gerdemannii</name>
    <dbReference type="NCBI Taxonomy" id="144530"/>
    <lineage>
        <taxon>Eukaryota</taxon>
        <taxon>Fungi</taxon>
        <taxon>Fungi incertae sedis</taxon>
        <taxon>Mucoromycota</taxon>
        <taxon>Glomeromycotina</taxon>
        <taxon>Glomeromycetes</taxon>
        <taxon>Archaeosporales</taxon>
        <taxon>Ambisporaceae</taxon>
        <taxon>Ambispora</taxon>
    </lineage>
</organism>
<evidence type="ECO:0000256" key="4">
    <source>
        <dbReference type="PROSITE-ProRule" id="PRU00091"/>
    </source>
</evidence>
<keyword evidence="1" id="KW-0479">Metal-binding</keyword>
<evidence type="ECO:0000256" key="1">
    <source>
        <dbReference type="ARBA" id="ARBA00022723"/>
    </source>
</evidence>
<keyword evidence="2 4" id="KW-0863">Zinc-finger</keyword>
<evidence type="ECO:0000256" key="5">
    <source>
        <dbReference type="SAM" id="MobiDB-lite"/>
    </source>
</evidence>
<evidence type="ECO:0000256" key="3">
    <source>
        <dbReference type="ARBA" id="ARBA00022833"/>
    </source>
</evidence>
<dbReference type="EMBL" id="CAJVPL010000345">
    <property type="protein sequence ID" value="CAG8485773.1"/>
    <property type="molecule type" value="Genomic_DNA"/>
</dbReference>
<reference evidence="7" key="1">
    <citation type="submission" date="2021-06" db="EMBL/GenBank/DDBJ databases">
        <authorList>
            <person name="Kallberg Y."/>
            <person name="Tangrot J."/>
            <person name="Rosling A."/>
        </authorList>
    </citation>
    <scope>NUCLEOTIDE SEQUENCE</scope>
    <source>
        <strain evidence="7">MT106</strain>
    </source>
</reference>
<evidence type="ECO:0000313" key="8">
    <source>
        <dbReference type="Proteomes" id="UP000789831"/>
    </source>
</evidence>
<accession>A0A9N8WD67</accession>
<dbReference type="GO" id="GO:0008270">
    <property type="term" value="F:zinc ion binding"/>
    <property type="evidence" value="ECO:0007669"/>
    <property type="project" value="UniProtKB-KW"/>
</dbReference>